<comment type="caution">
    <text evidence="1">The sequence shown here is derived from an EMBL/GenBank/DDBJ whole genome shotgun (WGS) entry which is preliminary data.</text>
</comment>
<dbReference type="EMBL" id="JBHUCX010000075">
    <property type="protein sequence ID" value="MFD1676734.1"/>
    <property type="molecule type" value="Genomic_DNA"/>
</dbReference>
<reference evidence="2" key="1">
    <citation type="journal article" date="2019" name="Int. J. Syst. Evol. Microbiol.">
        <title>The Global Catalogue of Microorganisms (GCM) 10K type strain sequencing project: providing services to taxonomists for standard genome sequencing and annotation.</title>
        <authorList>
            <consortium name="The Broad Institute Genomics Platform"/>
            <consortium name="The Broad Institute Genome Sequencing Center for Infectious Disease"/>
            <person name="Wu L."/>
            <person name="Ma J."/>
        </authorList>
    </citation>
    <scope>NUCLEOTIDE SEQUENCE [LARGE SCALE GENOMIC DNA]</scope>
    <source>
        <strain evidence="2">CGMCC 1.12286</strain>
    </source>
</reference>
<dbReference type="Proteomes" id="UP001597079">
    <property type="component" value="Unassembled WGS sequence"/>
</dbReference>
<evidence type="ECO:0000313" key="2">
    <source>
        <dbReference type="Proteomes" id="UP001597079"/>
    </source>
</evidence>
<gene>
    <name evidence="1" type="ORF">ACFSB2_18840</name>
</gene>
<name>A0ABW4JLJ6_9BACL</name>
<sequence>MMTFSQKIEFLQSFPELNKKELPDGRVNFYYANSRKQGKVIVRELYPPTGNGYLCGRYMSDFKVDARGWINIRDVGKEQLRTMVLAAISSMSK</sequence>
<dbReference type="RefSeq" id="WP_377944643.1">
    <property type="nucleotide sequence ID" value="NZ_JBHUCX010000075.1"/>
</dbReference>
<protein>
    <submittedName>
        <fullName evidence="1">Uncharacterized protein</fullName>
    </submittedName>
</protein>
<proteinExistence type="predicted"/>
<accession>A0ABW4JLJ6</accession>
<organism evidence="1 2">
    <name type="scientific">Alicyclobacillus fodiniaquatilis</name>
    <dbReference type="NCBI Taxonomy" id="1661150"/>
    <lineage>
        <taxon>Bacteria</taxon>
        <taxon>Bacillati</taxon>
        <taxon>Bacillota</taxon>
        <taxon>Bacilli</taxon>
        <taxon>Bacillales</taxon>
        <taxon>Alicyclobacillaceae</taxon>
        <taxon>Alicyclobacillus</taxon>
    </lineage>
</organism>
<evidence type="ECO:0000313" key="1">
    <source>
        <dbReference type="EMBL" id="MFD1676734.1"/>
    </source>
</evidence>
<keyword evidence="2" id="KW-1185">Reference proteome</keyword>